<evidence type="ECO:0000256" key="3">
    <source>
        <dbReference type="PROSITE-ProRule" id="PRU00175"/>
    </source>
</evidence>
<dbReference type="Pfam" id="PF13920">
    <property type="entry name" value="zf-C3HC4_3"/>
    <property type="match status" value="2"/>
</dbReference>
<name>A0ABN8M958_9CNID</name>
<dbReference type="Proteomes" id="UP001159427">
    <property type="component" value="Unassembled WGS sequence"/>
</dbReference>
<dbReference type="CDD" id="cd14473">
    <property type="entry name" value="FERM_B-lobe"/>
    <property type="match status" value="1"/>
</dbReference>
<dbReference type="PANTHER" id="PTHR23280:SF13">
    <property type="entry name" value="E3 UBIQUITIN-PROTEIN LIGASE MYLIP"/>
    <property type="match status" value="1"/>
</dbReference>
<dbReference type="Pfam" id="PF00373">
    <property type="entry name" value="FERM_M"/>
    <property type="match status" value="1"/>
</dbReference>
<evidence type="ECO:0000256" key="1">
    <source>
        <dbReference type="ARBA" id="ARBA00022771"/>
    </source>
</evidence>
<evidence type="ECO:0000313" key="6">
    <source>
        <dbReference type="EMBL" id="CAH3023449.1"/>
    </source>
</evidence>
<dbReference type="Gene3D" id="3.30.40.10">
    <property type="entry name" value="Zinc/RING finger domain, C3HC4 (zinc finger)"/>
    <property type="match status" value="2"/>
</dbReference>
<dbReference type="SMART" id="SM01196">
    <property type="entry name" value="FERM_C"/>
    <property type="match status" value="1"/>
</dbReference>
<dbReference type="InterPro" id="IPR018979">
    <property type="entry name" value="FERM_N"/>
</dbReference>
<evidence type="ECO:0000259" key="4">
    <source>
        <dbReference type="PROSITE" id="PS50057"/>
    </source>
</evidence>
<accession>A0ABN8M958</accession>
<dbReference type="InterPro" id="IPR000299">
    <property type="entry name" value="FERM_domain"/>
</dbReference>
<keyword evidence="1 3" id="KW-0863">Zinc-finger</keyword>
<dbReference type="SUPFAM" id="SSF50729">
    <property type="entry name" value="PH domain-like"/>
    <property type="match status" value="1"/>
</dbReference>
<reference evidence="6 7" key="1">
    <citation type="submission" date="2022-05" db="EMBL/GenBank/DDBJ databases">
        <authorList>
            <consortium name="Genoscope - CEA"/>
            <person name="William W."/>
        </authorList>
    </citation>
    <scope>NUCLEOTIDE SEQUENCE [LARGE SCALE GENOMIC DNA]</scope>
</reference>
<organism evidence="6 7">
    <name type="scientific">Porites evermanni</name>
    <dbReference type="NCBI Taxonomy" id="104178"/>
    <lineage>
        <taxon>Eukaryota</taxon>
        <taxon>Metazoa</taxon>
        <taxon>Cnidaria</taxon>
        <taxon>Anthozoa</taxon>
        <taxon>Hexacorallia</taxon>
        <taxon>Scleractinia</taxon>
        <taxon>Fungiina</taxon>
        <taxon>Poritidae</taxon>
        <taxon>Porites</taxon>
    </lineage>
</organism>
<feature type="domain" description="FERM" evidence="4">
    <location>
        <begin position="1"/>
        <end position="286"/>
    </location>
</feature>
<comment type="caution">
    <text evidence="6">The sequence shown here is derived from an EMBL/GenBank/DDBJ whole genome shotgun (WGS) entry which is preliminary data.</text>
</comment>
<dbReference type="SUPFAM" id="SSF57850">
    <property type="entry name" value="RING/U-box"/>
    <property type="match status" value="1"/>
</dbReference>
<dbReference type="Pfam" id="PF09379">
    <property type="entry name" value="FERM_N"/>
    <property type="match status" value="1"/>
</dbReference>
<dbReference type="Gene3D" id="1.20.80.10">
    <property type="match status" value="1"/>
</dbReference>
<dbReference type="InterPro" id="IPR029071">
    <property type="entry name" value="Ubiquitin-like_domsf"/>
</dbReference>
<dbReference type="InterPro" id="IPR014352">
    <property type="entry name" value="FERM/acyl-CoA-bd_prot_sf"/>
</dbReference>
<dbReference type="PROSITE" id="PS50057">
    <property type="entry name" value="FERM_3"/>
    <property type="match status" value="1"/>
</dbReference>
<sequence length="481" mass="54905">MRFVILEPDGRGNEFVLTGDKLGQDVLDKACEKLGIKEKNYFGLRYIANDNSVWLNLRNPVSTQLRPHLPGKPHRLRLEVKFFVAPQELQQEETRRQFYLCLRKQISEGKFNLTKEKSVQLGALSAQVEYGDYTVYRKTSANYSQLLNPSWTNREVEKQAAEAHRKLEGMESSAARDTFLNVMSKEELYDAEIFKAKTGHQKVLVAVGSSGLKVYERRANGKLKQTIGFESILKVNVSEERLIVVLRKTSESSKLNFVHFFLASGDAAKAIHKAVMEHQLFFCSSKVRRSVLNHYLLSTPCWALPAKWFTKTPSGDLYHLDVKHTRRQSYDLHYRNVHSDGGAFRHDWESECSKCNSKEANVLFTPCGHLVYCESCAKDETVCPVCNHTSTTWQRVYFSNDAACDDWTCQICMDSEINTAFSPCGHVCSCEDCACHLPYCPICKTFITFVQRMHVQFPDHLFKDDVSDDGCDSTSELTEFS</sequence>
<evidence type="ECO:0000259" key="5">
    <source>
        <dbReference type="PROSITE" id="PS50089"/>
    </source>
</evidence>
<dbReference type="InterPro" id="IPR011993">
    <property type="entry name" value="PH-like_dom_sf"/>
</dbReference>
<evidence type="ECO:0000313" key="7">
    <source>
        <dbReference type="Proteomes" id="UP001159427"/>
    </source>
</evidence>
<keyword evidence="7" id="KW-1185">Reference proteome</keyword>
<proteinExistence type="predicted"/>
<evidence type="ECO:0008006" key="8">
    <source>
        <dbReference type="Google" id="ProtNLM"/>
    </source>
</evidence>
<dbReference type="InterPro" id="IPR035963">
    <property type="entry name" value="FERM_2"/>
</dbReference>
<dbReference type="InterPro" id="IPR018980">
    <property type="entry name" value="FERM_PH-like_C"/>
</dbReference>
<dbReference type="PROSITE" id="PS50089">
    <property type="entry name" value="ZF_RING_2"/>
    <property type="match status" value="2"/>
</dbReference>
<dbReference type="SMART" id="SM00184">
    <property type="entry name" value="RING"/>
    <property type="match status" value="2"/>
</dbReference>
<protein>
    <recommendedName>
        <fullName evidence="8">RING-type E3 ubiquitin transferase</fullName>
    </recommendedName>
</protein>
<dbReference type="EMBL" id="CALNXI010000261">
    <property type="protein sequence ID" value="CAH3023449.1"/>
    <property type="molecule type" value="Genomic_DNA"/>
</dbReference>
<dbReference type="PRINTS" id="PR00935">
    <property type="entry name" value="BAND41"/>
</dbReference>
<feature type="domain" description="RING-type" evidence="5">
    <location>
        <begin position="409"/>
        <end position="444"/>
    </location>
</feature>
<dbReference type="InterPro" id="IPR013083">
    <property type="entry name" value="Znf_RING/FYVE/PHD"/>
</dbReference>
<dbReference type="PANTHER" id="PTHR23280">
    <property type="entry name" value="4.1 G PROTEIN"/>
    <property type="match status" value="1"/>
</dbReference>
<dbReference type="Gene3D" id="3.10.20.90">
    <property type="entry name" value="Phosphatidylinositol 3-kinase Catalytic Subunit, Chain A, domain 1"/>
    <property type="match status" value="1"/>
</dbReference>
<dbReference type="Gene3D" id="2.30.29.30">
    <property type="entry name" value="Pleckstrin-homology domain (PH domain)/Phosphotyrosine-binding domain (PTB)"/>
    <property type="match status" value="1"/>
</dbReference>
<keyword evidence="2" id="KW-0862">Zinc</keyword>
<dbReference type="InterPro" id="IPR019748">
    <property type="entry name" value="FERM_central"/>
</dbReference>
<dbReference type="SMART" id="SM00295">
    <property type="entry name" value="B41"/>
    <property type="match status" value="1"/>
</dbReference>
<keyword evidence="1 3" id="KW-0479">Metal-binding</keyword>
<gene>
    <name evidence="6" type="ORF">PEVE_00019363</name>
</gene>
<evidence type="ECO:0000256" key="2">
    <source>
        <dbReference type="ARBA" id="ARBA00022833"/>
    </source>
</evidence>
<feature type="domain" description="RING-type" evidence="5">
    <location>
        <begin position="352"/>
        <end position="387"/>
    </location>
</feature>
<dbReference type="InterPro" id="IPR001841">
    <property type="entry name" value="Znf_RING"/>
</dbReference>
<dbReference type="SUPFAM" id="SSF54236">
    <property type="entry name" value="Ubiquitin-like"/>
    <property type="match status" value="1"/>
</dbReference>
<dbReference type="SUPFAM" id="SSF47031">
    <property type="entry name" value="Second domain of FERM"/>
    <property type="match status" value="1"/>
</dbReference>
<dbReference type="Pfam" id="PF09380">
    <property type="entry name" value="FERM_C"/>
    <property type="match status" value="1"/>
</dbReference>
<dbReference type="InterPro" id="IPR019749">
    <property type="entry name" value="Band_41_domain"/>
</dbReference>